<feature type="transmembrane region" description="Helical" evidence="1">
    <location>
        <begin position="236"/>
        <end position="254"/>
    </location>
</feature>
<protein>
    <recommendedName>
        <fullName evidence="4">DUF401 family protein</fullName>
    </recommendedName>
</protein>
<dbReference type="Proteomes" id="UP001419084">
    <property type="component" value="Unassembled WGS sequence"/>
</dbReference>
<keyword evidence="3" id="KW-1185">Reference proteome</keyword>
<dbReference type="InterPro" id="IPR007294">
    <property type="entry name" value="DUF401"/>
</dbReference>
<proteinExistence type="predicted"/>
<dbReference type="EMBL" id="BRPJ01000042">
    <property type="protein sequence ID" value="GLB30661.1"/>
    <property type="molecule type" value="Genomic_DNA"/>
</dbReference>
<keyword evidence="1" id="KW-0472">Membrane</keyword>
<feature type="transmembrane region" description="Helical" evidence="1">
    <location>
        <begin position="212"/>
        <end position="230"/>
    </location>
</feature>
<feature type="transmembrane region" description="Helical" evidence="1">
    <location>
        <begin position="100"/>
        <end position="125"/>
    </location>
</feature>
<comment type="caution">
    <text evidence="2">The sequence shown here is derived from an EMBL/GenBank/DDBJ whole genome shotgun (WGS) entry which is preliminary data.</text>
</comment>
<reference evidence="2 3" key="1">
    <citation type="journal article" date="2024" name="Int. J. Syst. Evol. Microbiol.">
        <title>Lacrimispora brassicae sp. nov. isolated from fermented cabbage, and proposal of Clostridium indicum Gundawar et al. 2019 and Clostridium methoxybenzovorans Mechichi et al. 1999 as heterotypic synonyms of Lacrimispora amygdalina (Parshina et al. 2003) Haas and Blanchard 2020 and Lacrimispora indolis (McClung and McCoy 1957) Haas and Blanchard 2020, respectively.</title>
        <authorList>
            <person name="Kobayashi H."/>
            <person name="Tanizawa Y."/>
            <person name="Sakamoto M."/>
            <person name="Ohkuma M."/>
            <person name="Tohno M."/>
        </authorList>
    </citation>
    <scope>NUCLEOTIDE SEQUENCE [LARGE SCALE GENOMIC DNA]</scope>
    <source>
        <strain evidence="2 3">DSM 12857</strain>
    </source>
</reference>
<feature type="transmembrane region" description="Helical" evidence="1">
    <location>
        <begin position="34"/>
        <end position="56"/>
    </location>
</feature>
<feature type="transmembrane region" description="Helical" evidence="1">
    <location>
        <begin position="383"/>
        <end position="405"/>
    </location>
</feature>
<accession>A0ABQ5M7V4</accession>
<feature type="transmembrane region" description="Helical" evidence="1">
    <location>
        <begin position="300"/>
        <end position="333"/>
    </location>
</feature>
<sequence length="406" mass="45266">MISMELIKLLLVFLVILVLLWLKRPLWQAIACSILLSFFIFQIPVFSICSILWLAVFSKSTGTILLSFYTITFLQRMLEKRNLLMTAESSLNHLFHNRRITTMLAPIFIGLLPSAGAVYICGSIVDSSCGDYLSKEDKTFVTSYYRHIPESFLPTYSSILIALGLAGVETGDFLLSMLPAVGILIFLGYIFYLRKIPREIANDGGMSKKAAFGQLANSLWTIAAAIILIIAFQLEVYIATPLVIVAAFFFYRFTMREIKPFFLSALEPKIIVNTLLIMIFKEVLTYTDVISQLPDLFSALPIPTYLAFALIFFFGSIVGGSTAIIVLCLPLAFAAIPNGGAALMMLLMSSSYCAMQVSPTHVCLALVTEYFHTGMGDLLKRTLPVILIFFFLVLLYYRVLTALILI</sequence>
<dbReference type="Pfam" id="PF04165">
    <property type="entry name" value="DUF401"/>
    <property type="match status" value="1"/>
</dbReference>
<dbReference type="PANTHER" id="PTHR39556:SF1">
    <property type="entry name" value="PROTEIN, PUTATIVE-RELATED"/>
    <property type="match status" value="1"/>
</dbReference>
<evidence type="ECO:0008006" key="4">
    <source>
        <dbReference type="Google" id="ProtNLM"/>
    </source>
</evidence>
<feature type="transmembrane region" description="Helical" evidence="1">
    <location>
        <begin position="6"/>
        <end position="22"/>
    </location>
</feature>
<evidence type="ECO:0000313" key="3">
    <source>
        <dbReference type="Proteomes" id="UP001419084"/>
    </source>
</evidence>
<dbReference type="PANTHER" id="PTHR39556">
    <property type="entry name" value="PROTEIN, PUTATIVE-RELATED"/>
    <property type="match status" value="1"/>
</dbReference>
<feature type="transmembrane region" description="Helical" evidence="1">
    <location>
        <begin position="173"/>
        <end position="192"/>
    </location>
</feature>
<gene>
    <name evidence="2" type="ORF">LAD12857_25840</name>
</gene>
<evidence type="ECO:0000256" key="1">
    <source>
        <dbReference type="SAM" id="Phobius"/>
    </source>
</evidence>
<evidence type="ECO:0000313" key="2">
    <source>
        <dbReference type="EMBL" id="GLB30661.1"/>
    </source>
</evidence>
<organism evidence="2 3">
    <name type="scientific">Lacrimispora amygdalina</name>
    <dbReference type="NCBI Taxonomy" id="253257"/>
    <lineage>
        <taxon>Bacteria</taxon>
        <taxon>Bacillati</taxon>
        <taxon>Bacillota</taxon>
        <taxon>Clostridia</taxon>
        <taxon>Lachnospirales</taxon>
        <taxon>Lachnospiraceae</taxon>
        <taxon>Lacrimispora</taxon>
    </lineage>
</organism>
<feature type="transmembrane region" description="Helical" evidence="1">
    <location>
        <begin position="261"/>
        <end position="280"/>
    </location>
</feature>
<keyword evidence="1" id="KW-1133">Transmembrane helix</keyword>
<keyword evidence="1" id="KW-0812">Transmembrane</keyword>
<name>A0ABQ5M7V4_9FIRM</name>